<name>A0AAJ4T3P6_9BURK</name>
<dbReference type="EMBL" id="CP071520">
    <property type="protein sequence ID" value="QSX94653.1"/>
    <property type="molecule type" value="Genomic_DNA"/>
</dbReference>
<organism evidence="1 2">
    <name type="scientific">Janthinobacterium lividum</name>
    <dbReference type="NCBI Taxonomy" id="29581"/>
    <lineage>
        <taxon>Bacteria</taxon>
        <taxon>Pseudomonadati</taxon>
        <taxon>Pseudomonadota</taxon>
        <taxon>Betaproteobacteria</taxon>
        <taxon>Burkholderiales</taxon>
        <taxon>Oxalobacteraceae</taxon>
        <taxon>Janthinobacterium</taxon>
    </lineage>
</organism>
<protein>
    <submittedName>
        <fullName evidence="1">Uncharacterized protein</fullName>
    </submittedName>
</protein>
<sequence length="56" mass="6226">MHDVFLWKDNIASIIRSTVAIIKAKILSQIQQNPHFIAPCRIDSAPPASETGRARV</sequence>
<accession>A0AAJ4T3P6</accession>
<reference evidence="1 2" key="1">
    <citation type="submission" date="2021-03" db="EMBL/GenBank/DDBJ databases">
        <title>Draft genome sequence of Janthinobacterium sp. strain PLB02 isolated from infected primmorphs (Lubomirskia baicalensis).</title>
        <authorList>
            <person name="Chernogor L.I."/>
            <person name="Belikov S.I."/>
            <person name="Petrushin I.S."/>
        </authorList>
    </citation>
    <scope>NUCLEOTIDE SEQUENCE [LARGE SCALE GENOMIC DNA]</scope>
    <source>
        <strain evidence="1 2">PLB02</strain>
    </source>
</reference>
<evidence type="ECO:0000313" key="2">
    <source>
        <dbReference type="Proteomes" id="UP000662821"/>
    </source>
</evidence>
<proteinExistence type="predicted"/>
<dbReference type="RefSeq" id="WP_191909716.1">
    <property type="nucleotide sequence ID" value="NZ_CP071520.1"/>
</dbReference>
<gene>
    <name evidence="1" type="ORF">J3P46_18220</name>
</gene>
<evidence type="ECO:0000313" key="1">
    <source>
        <dbReference type="EMBL" id="QSX94653.1"/>
    </source>
</evidence>
<dbReference type="AlphaFoldDB" id="A0AAJ4T3P6"/>
<dbReference type="Proteomes" id="UP000662821">
    <property type="component" value="Chromosome"/>
</dbReference>